<reference evidence="2" key="1">
    <citation type="submission" date="2016-10" db="EMBL/GenBank/DDBJ databases">
        <authorList>
            <person name="Varghese N."/>
            <person name="Submissions S."/>
        </authorList>
    </citation>
    <scope>NUCLEOTIDE SEQUENCE [LARGE SCALE GENOMIC DNA]</scope>
    <source>
        <strain evidence="2">JS21-1</strain>
    </source>
</reference>
<accession>A0A1H7T8L0</accession>
<dbReference type="AlphaFoldDB" id="A0A1H7T8L0"/>
<evidence type="ECO:0000313" key="1">
    <source>
        <dbReference type="EMBL" id="SEL80157.1"/>
    </source>
</evidence>
<gene>
    <name evidence="1" type="ORF">SAMN05216382_2676</name>
</gene>
<keyword evidence="2" id="KW-1185">Reference proteome</keyword>
<dbReference type="Proteomes" id="UP000199214">
    <property type="component" value="Unassembled WGS sequence"/>
</dbReference>
<organism evidence="1 2">
    <name type="scientific">Sphingomonas palmae</name>
    <dbReference type="NCBI Taxonomy" id="1855283"/>
    <lineage>
        <taxon>Bacteria</taxon>
        <taxon>Pseudomonadati</taxon>
        <taxon>Pseudomonadota</taxon>
        <taxon>Alphaproteobacteria</taxon>
        <taxon>Sphingomonadales</taxon>
        <taxon>Sphingomonadaceae</taxon>
        <taxon>Sphingomonas</taxon>
    </lineage>
</organism>
<protein>
    <submittedName>
        <fullName evidence="1">Uncharacterized protein</fullName>
    </submittedName>
</protein>
<proteinExistence type="predicted"/>
<dbReference type="EMBL" id="FNZZ01000005">
    <property type="protein sequence ID" value="SEL80157.1"/>
    <property type="molecule type" value="Genomic_DNA"/>
</dbReference>
<evidence type="ECO:0000313" key="2">
    <source>
        <dbReference type="Proteomes" id="UP000199214"/>
    </source>
</evidence>
<name>A0A1H7T8L0_9SPHN</name>
<sequence length="491" mass="54662">MALIWAVNALQTGRSDKALPFFRGVPAGAATEGIVGPHAVYPWELETLANELLTTPRRSRYTTFDAKGWPSVTALVNLLRRLEGAEYAARRAQLPIMQELGRISARQFEWQRGFTTTAEFYRSVSVYGQGDSARYLAEEHKLTVADMTFVGYGLMAGFLLDPVMRPGSDLKVFQALGVAPERLQAVLARIARPISHVVEIAPGARAEGDATAYKPSVLRQFPCITFGPRGRRMRAPLPDLIVSRVTSGLFYDVVGGGGAVRADYGRRFEAYVLRLLGAMLPQMPFEREFSYRAAGEDIASPDILLTEADDSLRLIIECKATRMSFNARFSEDPSGERGYEEMAKGVAQIWRFFSHCRRGLTGRALSNDVRGLLLSLDDWFVARPGMIEKVMVRAEVIAGDMDPGIVVGDRRPVTFASIAQLESVLRVATPETLLQAVEEAAKVDRYGWLLSSIHTDLFGTGLQRRPFPFDDELEELLPWWRLVRQARDAQL</sequence>